<evidence type="ECO:0000313" key="1">
    <source>
        <dbReference type="EMBL" id="QJA99041.1"/>
    </source>
</evidence>
<protein>
    <submittedName>
        <fullName evidence="1">Uncharacterized protein</fullName>
    </submittedName>
</protein>
<reference evidence="1" key="1">
    <citation type="submission" date="2020-03" db="EMBL/GenBank/DDBJ databases">
        <title>The deep terrestrial virosphere.</title>
        <authorList>
            <person name="Holmfeldt K."/>
            <person name="Nilsson E."/>
            <person name="Simone D."/>
            <person name="Lopez-Fernandez M."/>
            <person name="Wu X."/>
            <person name="de Brujin I."/>
            <person name="Lundin D."/>
            <person name="Andersson A."/>
            <person name="Bertilsson S."/>
            <person name="Dopson M."/>
        </authorList>
    </citation>
    <scope>NUCLEOTIDE SEQUENCE</scope>
    <source>
        <strain evidence="1">MM171A01374</strain>
        <strain evidence="2">MM171B01363</strain>
    </source>
</reference>
<accession>A0A6M3M1U2</accession>
<dbReference type="EMBL" id="MT143624">
    <property type="protein sequence ID" value="QJA99041.1"/>
    <property type="molecule type" value="Genomic_DNA"/>
</dbReference>
<proteinExistence type="predicted"/>
<sequence>MTIITDGPPDDLPSGVDVYDLSGRWETRLYSDRLRDVLKEMSEPIAFVYSIDRYLLNDVHGIDVQLVADYMVAAKNIVGCCMAEHSALKDHMEHVTTLDRGIEIVRCTDTRHCGIISGVSIGCALFNKDLLYNLLEPFWTVWKVEEYGTRHLIERNPNLTSVAVYPAMFQTVDLSRTDKTYNISGFGNLDLLSEADRSTLLKEAPGWVVWD</sequence>
<name>A0A6M3M1U2_9ZZZZ</name>
<organism evidence="1">
    <name type="scientific">viral metagenome</name>
    <dbReference type="NCBI Taxonomy" id="1070528"/>
    <lineage>
        <taxon>unclassified sequences</taxon>
        <taxon>metagenomes</taxon>
        <taxon>organismal metagenomes</taxon>
    </lineage>
</organism>
<dbReference type="AlphaFoldDB" id="A0A6M3M1U2"/>
<dbReference type="EMBL" id="MT143776">
    <property type="protein sequence ID" value="QJB02340.1"/>
    <property type="molecule type" value="Genomic_DNA"/>
</dbReference>
<evidence type="ECO:0000313" key="2">
    <source>
        <dbReference type="EMBL" id="QJB02340.1"/>
    </source>
</evidence>
<gene>
    <name evidence="1" type="ORF">MM171A01374_0012</name>
    <name evidence="2" type="ORF">MM171B01363_0003</name>
</gene>